<dbReference type="PANTHER" id="PTHR48098:SF6">
    <property type="entry name" value="FERRI-BACILLIBACTIN ESTERASE BESA"/>
    <property type="match status" value="1"/>
</dbReference>
<dbReference type="AlphaFoldDB" id="A0A099K9W8"/>
<gene>
    <name evidence="2" type="ORF">ND2E_0472</name>
</gene>
<dbReference type="Gene3D" id="3.40.50.1820">
    <property type="entry name" value="alpha/beta hydrolase"/>
    <property type="match status" value="1"/>
</dbReference>
<dbReference type="Proteomes" id="UP000029843">
    <property type="component" value="Unassembled WGS sequence"/>
</dbReference>
<dbReference type="EMBL" id="JQED01000055">
    <property type="protein sequence ID" value="KGJ87065.1"/>
    <property type="molecule type" value="Genomic_DNA"/>
</dbReference>
<dbReference type="InterPro" id="IPR013783">
    <property type="entry name" value="Ig-like_fold"/>
</dbReference>
<dbReference type="PATRIC" id="fig|28229.4.peg.3956"/>
<dbReference type="OrthoDB" id="9784036at2"/>
<dbReference type="InterPro" id="IPR050583">
    <property type="entry name" value="Mycobacterial_A85_antigen"/>
</dbReference>
<proteinExistence type="predicted"/>
<evidence type="ECO:0000313" key="3">
    <source>
        <dbReference type="Proteomes" id="UP000029843"/>
    </source>
</evidence>
<accession>A0A099K9W8</accession>
<reference evidence="2 3" key="1">
    <citation type="submission" date="2014-08" db="EMBL/GenBank/DDBJ databases">
        <title>Genomic and Phenotypic Diversity of Colwellia psychrerythraea strains from Disparate Marine Basins.</title>
        <authorList>
            <person name="Techtmann S.M."/>
            <person name="Stelling S.C."/>
            <person name="Utturkar S.M."/>
            <person name="Alshibli N."/>
            <person name="Harris A."/>
            <person name="Brown S.D."/>
            <person name="Hazen T.C."/>
        </authorList>
    </citation>
    <scope>NUCLEOTIDE SEQUENCE [LARGE SCALE GENOMIC DNA]</scope>
    <source>
        <strain evidence="2 3">ND2E</strain>
    </source>
</reference>
<dbReference type="Gene3D" id="2.60.40.10">
    <property type="entry name" value="Immunoglobulins"/>
    <property type="match status" value="1"/>
</dbReference>
<protein>
    <submittedName>
        <fullName evidence="2">Esterase</fullName>
    </submittedName>
</protein>
<evidence type="ECO:0000313" key="2">
    <source>
        <dbReference type="EMBL" id="KGJ87065.1"/>
    </source>
</evidence>
<organism evidence="2 3">
    <name type="scientific">Colwellia psychrerythraea</name>
    <name type="common">Vibrio psychroerythus</name>
    <dbReference type="NCBI Taxonomy" id="28229"/>
    <lineage>
        <taxon>Bacteria</taxon>
        <taxon>Pseudomonadati</taxon>
        <taxon>Pseudomonadota</taxon>
        <taxon>Gammaproteobacteria</taxon>
        <taxon>Alteromonadales</taxon>
        <taxon>Colwelliaceae</taxon>
        <taxon>Colwellia</taxon>
    </lineage>
</organism>
<evidence type="ECO:0000256" key="1">
    <source>
        <dbReference type="SAM" id="SignalP"/>
    </source>
</evidence>
<dbReference type="PANTHER" id="PTHR48098">
    <property type="entry name" value="ENTEROCHELIN ESTERASE-RELATED"/>
    <property type="match status" value="1"/>
</dbReference>
<dbReference type="Pfam" id="PF00756">
    <property type="entry name" value="Esterase"/>
    <property type="match status" value="1"/>
</dbReference>
<keyword evidence="1" id="KW-0732">Signal</keyword>
<feature type="signal peptide" evidence="1">
    <location>
        <begin position="1"/>
        <end position="20"/>
    </location>
</feature>
<comment type="caution">
    <text evidence="2">The sequence shown here is derived from an EMBL/GenBank/DDBJ whole genome shotgun (WGS) entry which is preliminary data.</text>
</comment>
<dbReference type="SUPFAM" id="SSF53474">
    <property type="entry name" value="alpha/beta-Hydrolases"/>
    <property type="match status" value="1"/>
</dbReference>
<dbReference type="InterPro" id="IPR000801">
    <property type="entry name" value="Esterase-like"/>
</dbReference>
<name>A0A099K9W8_COLPS</name>
<sequence length="396" mass="44727" precursor="true">MKVNLSFILLLILVNTSAYSSIVMTDDKLSIIVTPPADYNRKDTVHIVGNFNNWALSGNKSHQLRYVEGKLVADIPNNQQDIIFGFVRNSDWKSIPSRESGNALCLFLHQKNSTNHHIKIEIPAWKDDKPGKVATQTIVGNVKVLKDFAMPQLGRQTNISIYLPPSYKENNQQKYPVLYMLDGQNIFDDSTAYSDEWLVDESMERLASTGKLNEFIVVGIANGPRRWNEYNPWNYKSWDTQVEEIGEGDKTITFIRDSLKPFIDKNYRTKAENTSTGLAGSSLGGLMALYGAMEHSDVFGFIAAFSPSLAVENMAGNNVLFAALKNQKEMGRVKIYADMGKVEYGNYEKVEFLQQLLLESGVAEKNLKIVKDDLGRHCELDWSKRFPSAVGWLFKE</sequence>
<feature type="chain" id="PRO_5001948687" evidence="1">
    <location>
        <begin position="21"/>
        <end position="396"/>
    </location>
</feature>
<dbReference type="InterPro" id="IPR029058">
    <property type="entry name" value="AB_hydrolase_fold"/>
</dbReference>